<comment type="caution">
    <text evidence="1">The sequence shown here is derived from an EMBL/GenBank/DDBJ whole genome shotgun (WGS) entry which is preliminary data.</text>
</comment>
<organism evidence="1">
    <name type="scientific">marine sediment metagenome</name>
    <dbReference type="NCBI Taxonomy" id="412755"/>
    <lineage>
        <taxon>unclassified sequences</taxon>
        <taxon>metagenomes</taxon>
        <taxon>ecological metagenomes</taxon>
    </lineage>
</organism>
<name>X1G1H7_9ZZZZ</name>
<evidence type="ECO:0000313" key="1">
    <source>
        <dbReference type="EMBL" id="GAH51087.1"/>
    </source>
</evidence>
<accession>X1G1H7</accession>
<protein>
    <recommendedName>
        <fullName evidence="2">Dolichyl-phosphate beta-D-mannosyltransferase</fullName>
    </recommendedName>
</protein>
<evidence type="ECO:0008006" key="2">
    <source>
        <dbReference type="Google" id="ProtNLM"/>
    </source>
</evidence>
<dbReference type="EMBL" id="BARU01017983">
    <property type="protein sequence ID" value="GAH51087.1"/>
    <property type="molecule type" value="Genomic_DNA"/>
</dbReference>
<feature type="non-terminal residue" evidence="1">
    <location>
        <position position="1"/>
    </location>
</feature>
<dbReference type="AlphaFoldDB" id="X1G1H7"/>
<reference evidence="1" key="1">
    <citation type="journal article" date="2014" name="Front. Microbiol.">
        <title>High frequency of phylogenetically diverse reductive dehalogenase-homologous genes in deep subseafloor sedimentary metagenomes.</title>
        <authorList>
            <person name="Kawai M."/>
            <person name="Futagami T."/>
            <person name="Toyoda A."/>
            <person name="Takaki Y."/>
            <person name="Nishi S."/>
            <person name="Hori S."/>
            <person name="Arai W."/>
            <person name="Tsubouchi T."/>
            <person name="Morono Y."/>
            <person name="Uchiyama I."/>
            <person name="Ito T."/>
            <person name="Fujiyama A."/>
            <person name="Inagaki F."/>
            <person name="Takami H."/>
        </authorList>
    </citation>
    <scope>NUCLEOTIDE SEQUENCE</scope>
    <source>
        <strain evidence="1">Expedition CK06-06</strain>
    </source>
</reference>
<gene>
    <name evidence="1" type="ORF">S03H2_29766</name>
</gene>
<sequence length="43" mass="5104">GFKVKEVPITFTDRESGESKLGSKEITRFAWSIFKIRFRRLEI</sequence>
<proteinExistence type="predicted"/>